<feature type="region of interest" description="Disordered" evidence="1">
    <location>
        <begin position="244"/>
        <end position="292"/>
    </location>
</feature>
<proteinExistence type="predicted"/>
<dbReference type="EMBL" id="KN824284">
    <property type="protein sequence ID" value="KIM30485.1"/>
    <property type="molecule type" value="Genomic_DNA"/>
</dbReference>
<keyword evidence="2" id="KW-0812">Transmembrane</keyword>
<keyword evidence="4" id="KW-1185">Reference proteome</keyword>
<accession>A0A0C3B142</accession>
<feature type="compositionally biased region" description="Basic and acidic residues" evidence="1">
    <location>
        <begin position="269"/>
        <end position="280"/>
    </location>
</feature>
<organism evidence="3 4">
    <name type="scientific">Serendipita vermifera MAFF 305830</name>
    <dbReference type="NCBI Taxonomy" id="933852"/>
    <lineage>
        <taxon>Eukaryota</taxon>
        <taxon>Fungi</taxon>
        <taxon>Dikarya</taxon>
        <taxon>Basidiomycota</taxon>
        <taxon>Agaricomycotina</taxon>
        <taxon>Agaricomycetes</taxon>
        <taxon>Sebacinales</taxon>
        <taxon>Serendipitaceae</taxon>
        <taxon>Serendipita</taxon>
    </lineage>
</organism>
<dbReference type="Proteomes" id="UP000054097">
    <property type="component" value="Unassembled WGS sequence"/>
</dbReference>
<feature type="transmembrane region" description="Helical" evidence="2">
    <location>
        <begin position="125"/>
        <end position="150"/>
    </location>
</feature>
<feature type="transmembrane region" description="Helical" evidence="2">
    <location>
        <begin position="50"/>
        <end position="72"/>
    </location>
</feature>
<gene>
    <name evidence="3" type="ORF">M408DRAFT_328067</name>
</gene>
<evidence type="ECO:0000256" key="1">
    <source>
        <dbReference type="SAM" id="MobiDB-lite"/>
    </source>
</evidence>
<feature type="compositionally biased region" description="Polar residues" evidence="1">
    <location>
        <begin position="363"/>
        <end position="388"/>
    </location>
</feature>
<dbReference type="AlphaFoldDB" id="A0A0C3B142"/>
<evidence type="ECO:0000313" key="4">
    <source>
        <dbReference type="Proteomes" id="UP000054097"/>
    </source>
</evidence>
<dbReference type="OrthoDB" id="3269357at2759"/>
<evidence type="ECO:0000256" key="2">
    <source>
        <dbReference type="SAM" id="Phobius"/>
    </source>
</evidence>
<reference evidence="3 4" key="1">
    <citation type="submission" date="2014-04" db="EMBL/GenBank/DDBJ databases">
        <authorList>
            <consortium name="DOE Joint Genome Institute"/>
            <person name="Kuo A."/>
            <person name="Zuccaro A."/>
            <person name="Kohler A."/>
            <person name="Nagy L.G."/>
            <person name="Floudas D."/>
            <person name="Copeland A."/>
            <person name="Barry K.W."/>
            <person name="Cichocki N."/>
            <person name="Veneault-Fourrey C."/>
            <person name="LaButti K."/>
            <person name="Lindquist E.A."/>
            <person name="Lipzen A."/>
            <person name="Lundell T."/>
            <person name="Morin E."/>
            <person name="Murat C."/>
            <person name="Sun H."/>
            <person name="Tunlid A."/>
            <person name="Henrissat B."/>
            <person name="Grigoriev I.V."/>
            <person name="Hibbett D.S."/>
            <person name="Martin F."/>
            <person name="Nordberg H.P."/>
            <person name="Cantor M.N."/>
            <person name="Hua S.X."/>
        </authorList>
    </citation>
    <scope>NUCLEOTIDE SEQUENCE [LARGE SCALE GENOMIC DNA]</scope>
    <source>
        <strain evidence="3 4">MAFF 305830</strain>
    </source>
</reference>
<feature type="region of interest" description="Disordered" evidence="1">
    <location>
        <begin position="357"/>
        <end position="438"/>
    </location>
</feature>
<sequence>MSTFLALRYVAFALFILLSGLTGSFAGLNFGFMTSGVVVPQDPIKALDMYLVVISALNVLFVVPIIGTELYRKGALTSRIWFELFWVSAFFLAYLGGAIAATMLIPNAVCKAAGSMKLACMTSTILIAFTWITSALYLIYSFSLLAYCIIHSKPNFNIWNTTIVDHPWTPKPLPNLRSETQSIDSRQTLTDAHVVPYKGFAHDDSPIHEKDVLPVFSRNNGTMAGPTTFGGAANNQRMGVNAINGAPAYSQPADLNGQGPHKFYSNPQRDLESGNAEGHRQAPWSQDDETPSPAVITHASRVQQPSLSLYPVHVVNAGLTTQSAHPGTKPRPLEDLLKAAGLNHSATSLPYMKTSVGHGQEADVTSKTSSPIAHSKSQSFDSVIQAYSTPRGAVKPSAGGRKSQSEERGGRRSRPRHRPPPLDLSSLGLSNIANADRR</sequence>
<name>A0A0C3B142_SERVB</name>
<protein>
    <submittedName>
        <fullName evidence="3">Uncharacterized protein</fullName>
    </submittedName>
</protein>
<keyword evidence="2" id="KW-1133">Transmembrane helix</keyword>
<evidence type="ECO:0000313" key="3">
    <source>
        <dbReference type="EMBL" id="KIM30485.1"/>
    </source>
</evidence>
<feature type="transmembrane region" description="Helical" evidence="2">
    <location>
        <begin position="84"/>
        <end position="105"/>
    </location>
</feature>
<dbReference type="STRING" id="933852.A0A0C3B142"/>
<keyword evidence="2" id="KW-0472">Membrane</keyword>
<dbReference type="HOGENOM" id="CLU_572535_0_0_1"/>
<reference evidence="4" key="2">
    <citation type="submission" date="2015-01" db="EMBL/GenBank/DDBJ databases">
        <title>Evolutionary Origins and Diversification of the Mycorrhizal Mutualists.</title>
        <authorList>
            <consortium name="DOE Joint Genome Institute"/>
            <consortium name="Mycorrhizal Genomics Consortium"/>
            <person name="Kohler A."/>
            <person name="Kuo A."/>
            <person name="Nagy L.G."/>
            <person name="Floudas D."/>
            <person name="Copeland A."/>
            <person name="Barry K.W."/>
            <person name="Cichocki N."/>
            <person name="Veneault-Fourrey C."/>
            <person name="LaButti K."/>
            <person name="Lindquist E.A."/>
            <person name="Lipzen A."/>
            <person name="Lundell T."/>
            <person name="Morin E."/>
            <person name="Murat C."/>
            <person name="Riley R."/>
            <person name="Ohm R."/>
            <person name="Sun H."/>
            <person name="Tunlid A."/>
            <person name="Henrissat B."/>
            <person name="Grigoriev I.V."/>
            <person name="Hibbett D.S."/>
            <person name="Martin F."/>
        </authorList>
    </citation>
    <scope>NUCLEOTIDE SEQUENCE [LARGE SCALE GENOMIC DNA]</scope>
    <source>
        <strain evidence="4">MAFF 305830</strain>
    </source>
</reference>